<dbReference type="InterPro" id="IPR012967">
    <property type="entry name" value="COMT_dimerisation"/>
</dbReference>
<dbReference type="SUPFAM" id="SSF46785">
    <property type="entry name" value="Winged helix' DNA-binding domain"/>
    <property type="match status" value="1"/>
</dbReference>
<evidence type="ECO:0000313" key="5">
    <source>
        <dbReference type="EMBL" id="KAG8387846.1"/>
    </source>
</evidence>
<dbReference type="GO" id="GO:0046983">
    <property type="term" value="F:protein dimerization activity"/>
    <property type="evidence" value="ECO:0007669"/>
    <property type="project" value="InterPro"/>
</dbReference>
<dbReference type="GO" id="GO:0008757">
    <property type="term" value="F:S-adenosylmethionine-dependent methyltransferase activity"/>
    <property type="evidence" value="ECO:0007669"/>
    <property type="project" value="UniProtKB-ARBA"/>
</dbReference>
<protein>
    <recommendedName>
        <fullName evidence="4">O-methyltransferase dimerisation domain-containing protein</fullName>
    </recommendedName>
</protein>
<dbReference type="InterPro" id="IPR036390">
    <property type="entry name" value="WH_DNA-bd_sf"/>
</dbReference>
<dbReference type="GO" id="GO:0009813">
    <property type="term" value="P:flavonoid biosynthetic process"/>
    <property type="evidence" value="ECO:0007669"/>
    <property type="project" value="UniProtKB-ARBA"/>
</dbReference>
<dbReference type="Pfam" id="PF08100">
    <property type="entry name" value="Dimerisation"/>
    <property type="match status" value="1"/>
</dbReference>
<keyword evidence="2" id="KW-0808">Transferase</keyword>
<evidence type="ECO:0000256" key="2">
    <source>
        <dbReference type="ARBA" id="ARBA00022679"/>
    </source>
</evidence>
<organism evidence="5 6">
    <name type="scientific">Buddleja alternifolia</name>
    <dbReference type="NCBI Taxonomy" id="168488"/>
    <lineage>
        <taxon>Eukaryota</taxon>
        <taxon>Viridiplantae</taxon>
        <taxon>Streptophyta</taxon>
        <taxon>Embryophyta</taxon>
        <taxon>Tracheophyta</taxon>
        <taxon>Spermatophyta</taxon>
        <taxon>Magnoliopsida</taxon>
        <taxon>eudicotyledons</taxon>
        <taxon>Gunneridae</taxon>
        <taxon>Pentapetalae</taxon>
        <taxon>asterids</taxon>
        <taxon>lamiids</taxon>
        <taxon>Lamiales</taxon>
        <taxon>Scrophulariaceae</taxon>
        <taxon>Buddlejeae</taxon>
        <taxon>Buddleja</taxon>
    </lineage>
</organism>
<dbReference type="PANTHER" id="PTHR11746">
    <property type="entry name" value="O-METHYLTRANSFERASE"/>
    <property type="match status" value="1"/>
</dbReference>
<name>A0AAV6XXW8_9LAMI</name>
<comment type="caution">
    <text evidence="5">The sequence shown here is derived from an EMBL/GenBank/DDBJ whole genome shotgun (WGS) entry which is preliminary data.</text>
</comment>
<dbReference type="InterPro" id="IPR016461">
    <property type="entry name" value="COMT-like"/>
</dbReference>
<proteinExistence type="predicted"/>
<dbReference type="AlphaFoldDB" id="A0AAV6XXW8"/>
<evidence type="ECO:0000256" key="3">
    <source>
        <dbReference type="ARBA" id="ARBA00022691"/>
    </source>
</evidence>
<dbReference type="Proteomes" id="UP000826271">
    <property type="component" value="Unassembled WGS sequence"/>
</dbReference>
<keyword evidence="6" id="KW-1185">Reference proteome</keyword>
<dbReference type="EMBL" id="WHWC01000002">
    <property type="protein sequence ID" value="KAG8387846.1"/>
    <property type="molecule type" value="Genomic_DNA"/>
</dbReference>
<dbReference type="FunFam" id="1.10.10.10:FF:000357">
    <property type="entry name" value="Caffeic acid 3-O-methyltransferase"/>
    <property type="match status" value="1"/>
</dbReference>
<gene>
    <name evidence="5" type="ORF">BUALT_Bualt02G0063600</name>
</gene>
<evidence type="ECO:0000259" key="4">
    <source>
        <dbReference type="Pfam" id="PF08100"/>
    </source>
</evidence>
<keyword evidence="3" id="KW-0949">S-adenosyl-L-methionine</keyword>
<evidence type="ECO:0000256" key="1">
    <source>
        <dbReference type="ARBA" id="ARBA00022603"/>
    </source>
</evidence>
<evidence type="ECO:0000313" key="6">
    <source>
        <dbReference type="Proteomes" id="UP000826271"/>
    </source>
</evidence>
<dbReference type="GO" id="GO:0032259">
    <property type="term" value="P:methylation"/>
    <property type="evidence" value="ECO:0007669"/>
    <property type="project" value="UniProtKB-KW"/>
</dbReference>
<keyword evidence="1" id="KW-0489">Methyltransferase</keyword>
<sequence>MELDSVTVLLAVLKTAIELDLLELIKRIGDGVSVSPAKLAAQLPVTNPEAHIMVDRTLRVPTSYNIINCSIENLPDGGVERWYSLAAVCKFLTKNEDGVSLASLLLLQQDSLQGDLAPEFLCCAIDNINYAANIKTRIRESVEVELNPSGSLILPEVEDSDSIAQSFSGNPHEFLAFAKLKHRRARDELDMYRKRRHCPVPCCGQFGHEASNCPIMGDDDLNGDGLGFL</sequence>
<accession>A0AAV6XXW8</accession>
<dbReference type="Gene3D" id="1.10.10.10">
    <property type="entry name" value="Winged helix-like DNA-binding domain superfamily/Winged helix DNA-binding domain"/>
    <property type="match status" value="1"/>
</dbReference>
<dbReference type="InterPro" id="IPR036388">
    <property type="entry name" value="WH-like_DNA-bd_sf"/>
</dbReference>
<reference evidence="5" key="1">
    <citation type="submission" date="2019-10" db="EMBL/GenBank/DDBJ databases">
        <authorList>
            <person name="Zhang R."/>
            <person name="Pan Y."/>
            <person name="Wang J."/>
            <person name="Ma R."/>
            <person name="Yu S."/>
        </authorList>
    </citation>
    <scope>NUCLEOTIDE SEQUENCE</scope>
    <source>
        <strain evidence="5">LA-IB0</strain>
        <tissue evidence="5">Leaf</tissue>
    </source>
</reference>
<feature type="domain" description="O-methyltransferase dimerisation" evidence="4">
    <location>
        <begin position="8"/>
        <end position="94"/>
    </location>
</feature>